<organism evidence="4 5">
    <name type="scientific">Coemansia spiralis</name>
    <dbReference type="NCBI Taxonomy" id="417178"/>
    <lineage>
        <taxon>Eukaryota</taxon>
        <taxon>Fungi</taxon>
        <taxon>Fungi incertae sedis</taxon>
        <taxon>Zoopagomycota</taxon>
        <taxon>Kickxellomycotina</taxon>
        <taxon>Kickxellomycetes</taxon>
        <taxon>Kickxellales</taxon>
        <taxon>Kickxellaceae</taxon>
        <taxon>Coemansia</taxon>
    </lineage>
</organism>
<gene>
    <name evidence="4" type="ORF">GGI25_003338</name>
</gene>
<dbReference type="GO" id="GO:0098552">
    <property type="term" value="C:side of membrane"/>
    <property type="evidence" value="ECO:0007669"/>
    <property type="project" value="UniProtKB-ARBA"/>
</dbReference>
<dbReference type="InterPro" id="IPR043202">
    <property type="entry name" value="Band-7_stomatin-like"/>
</dbReference>
<dbReference type="GO" id="GO:0005886">
    <property type="term" value="C:plasma membrane"/>
    <property type="evidence" value="ECO:0007669"/>
    <property type="project" value="InterPro"/>
</dbReference>
<dbReference type="Proteomes" id="UP001151518">
    <property type="component" value="Unassembled WGS sequence"/>
</dbReference>
<dbReference type="AlphaFoldDB" id="A0A9W8G6Q1"/>
<sequence length="393" mass="43070">MSTPSSEEGITTGPSPHEAPGYAPPQPPKFEPRKFAVSHPIQAENTYDKIMNGLGDFFGFFGQIPCCFCCPNPFKEIPQGYIGLVSRFGRYYKTADPGLVSVNPMTEKVEYVDTKMQIRTIEQLPIVTKDNVSVSIEAVLYWHITDPYLAIYGVSDVSQALVERTQTTLRAVLGGRDLQDLIENRDTIASSITEIIDKPAHDWGVTVESILIKDVSMSRELQDSLASAATQQRIGESKIIQAKAEVDAAMLMREAAEILNTPAAMQIRTLDSLVMMSKAANTKVMFVPVNQDYSNGSINAFGGAGSTLGINATVPAHLQNQQRNRHANERPLGLSPQITRDEHTIGLQPTQTTMPEPHQYENGEIASSDVHTSSSPISQAIKDSAVYNQLTEM</sequence>
<dbReference type="InterPro" id="IPR036013">
    <property type="entry name" value="Band_7/SPFH_dom_sf"/>
</dbReference>
<proteinExistence type="inferred from homology"/>
<feature type="compositionally biased region" description="Polar residues" evidence="2">
    <location>
        <begin position="1"/>
        <end position="14"/>
    </location>
</feature>
<evidence type="ECO:0000256" key="2">
    <source>
        <dbReference type="SAM" id="MobiDB-lite"/>
    </source>
</evidence>
<dbReference type="Pfam" id="PF01145">
    <property type="entry name" value="Band_7"/>
    <property type="match status" value="1"/>
</dbReference>
<evidence type="ECO:0000256" key="1">
    <source>
        <dbReference type="ARBA" id="ARBA00008164"/>
    </source>
</evidence>
<name>A0A9W8G6Q1_9FUNG</name>
<evidence type="ECO:0000313" key="5">
    <source>
        <dbReference type="Proteomes" id="UP001151518"/>
    </source>
</evidence>
<dbReference type="InterPro" id="IPR001972">
    <property type="entry name" value="Stomatin_HflK_fam"/>
</dbReference>
<dbReference type="SUPFAM" id="SSF117892">
    <property type="entry name" value="Band 7/SPFH domain"/>
    <property type="match status" value="1"/>
</dbReference>
<dbReference type="InterPro" id="IPR001107">
    <property type="entry name" value="Band_7"/>
</dbReference>
<comment type="caution">
    <text evidence="4">The sequence shown here is derived from an EMBL/GenBank/DDBJ whole genome shotgun (WGS) entry which is preliminary data.</text>
</comment>
<dbReference type="FunFam" id="3.30.479.30:FF:000004">
    <property type="entry name" value="Putative membrane protease family, stomatin"/>
    <property type="match status" value="1"/>
</dbReference>
<dbReference type="Gene3D" id="6.10.250.2090">
    <property type="match status" value="1"/>
</dbReference>
<dbReference type="OrthoDB" id="2105077at2759"/>
<dbReference type="SMART" id="SM00244">
    <property type="entry name" value="PHB"/>
    <property type="match status" value="1"/>
</dbReference>
<dbReference type="PANTHER" id="PTHR10264">
    <property type="entry name" value="BAND 7 PROTEIN-RELATED"/>
    <property type="match status" value="1"/>
</dbReference>
<dbReference type="CDD" id="cd13437">
    <property type="entry name" value="SPFH_alloslipin"/>
    <property type="match status" value="1"/>
</dbReference>
<comment type="similarity">
    <text evidence="1">Belongs to the band 7/mec-2 family.</text>
</comment>
<accession>A0A9W8G6Q1</accession>
<reference evidence="4" key="1">
    <citation type="submission" date="2022-07" db="EMBL/GenBank/DDBJ databases">
        <title>Phylogenomic reconstructions and comparative analyses of Kickxellomycotina fungi.</title>
        <authorList>
            <person name="Reynolds N.K."/>
            <person name="Stajich J.E."/>
            <person name="Barry K."/>
            <person name="Grigoriev I.V."/>
            <person name="Crous P."/>
            <person name="Smith M.E."/>
        </authorList>
    </citation>
    <scope>NUCLEOTIDE SEQUENCE</scope>
    <source>
        <strain evidence="4">NRRL 3115</strain>
    </source>
</reference>
<dbReference type="PANTHER" id="PTHR10264:SF19">
    <property type="entry name" value="AT06885P-RELATED"/>
    <property type="match status" value="1"/>
</dbReference>
<dbReference type="Gene3D" id="3.30.479.30">
    <property type="entry name" value="Band 7 domain"/>
    <property type="match status" value="1"/>
</dbReference>
<evidence type="ECO:0000259" key="3">
    <source>
        <dbReference type="SMART" id="SM00244"/>
    </source>
</evidence>
<dbReference type="PRINTS" id="PR00721">
    <property type="entry name" value="STOMATIN"/>
</dbReference>
<feature type="region of interest" description="Disordered" evidence="2">
    <location>
        <begin position="1"/>
        <end position="29"/>
    </location>
</feature>
<evidence type="ECO:0000313" key="4">
    <source>
        <dbReference type="EMBL" id="KAJ2677118.1"/>
    </source>
</evidence>
<feature type="domain" description="Band 7" evidence="3">
    <location>
        <begin position="72"/>
        <end position="229"/>
    </location>
</feature>
<protein>
    <recommendedName>
        <fullName evidence="3">Band 7 domain-containing protein</fullName>
    </recommendedName>
</protein>
<dbReference type="EMBL" id="JANBTW010000035">
    <property type="protein sequence ID" value="KAJ2677118.1"/>
    <property type="molecule type" value="Genomic_DNA"/>
</dbReference>